<comment type="caution">
    <text evidence="1">The sequence shown here is derived from an EMBL/GenBank/DDBJ whole genome shotgun (WGS) entry which is preliminary data.</text>
</comment>
<dbReference type="EMBL" id="AMCI01009541">
    <property type="protein sequence ID" value="EJW89326.1"/>
    <property type="molecule type" value="Genomic_DNA"/>
</dbReference>
<gene>
    <name evidence="1" type="ORF">EVA_22564</name>
</gene>
<dbReference type="AlphaFoldDB" id="J9F359"/>
<reference evidence="1" key="1">
    <citation type="journal article" date="2012" name="PLoS ONE">
        <title>Gene sets for utilization of primary and secondary nutrition supplies in the distal gut of endangered iberian lynx.</title>
        <authorList>
            <person name="Alcaide M."/>
            <person name="Messina E."/>
            <person name="Richter M."/>
            <person name="Bargiela R."/>
            <person name="Peplies J."/>
            <person name="Huws S.A."/>
            <person name="Newbold C.J."/>
            <person name="Golyshin P.N."/>
            <person name="Simon M.A."/>
            <person name="Lopez G."/>
            <person name="Yakimov M.M."/>
            <person name="Ferrer M."/>
        </authorList>
    </citation>
    <scope>NUCLEOTIDE SEQUENCE</scope>
</reference>
<feature type="non-terminal residue" evidence="1">
    <location>
        <position position="40"/>
    </location>
</feature>
<sequence length="40" mass="4556">MKCVHIITPVKDSIELTLQTVEAVMSSDIQVPFIYTIYND</sequence>
<name>J9F359_9ZZZZ</name>
<accession>J9F359</accession>
<organism evidence="1">
    <name type="scientific">gut metagenome</name>
    <dbReference type="NCBI Taxonomy" id="749906"/>
    <lineage>
        <taxon>unclassified sequences</taxon>
        <taxon>metagenomes</taxon>
        <taxon>organismal metagenomes</taxon>
    </lineage>
</organism>
<proteinExistence type="predicted"/>
<protein>
    <submittedName>
        <fullName evidence="1">Uncharacterized protein</fullName>
    </submittedName>
</protein>
<evidence type="ECO:0000313" key="1">
    <source>
        <dbReference type="EMBL" id="EJW89326.1"/>
    </source>
</evidence>